<sequence>MASAGRLKIGIIGFGPFAQFLARTMIKQGHVLIATSRSDHSLLCSQMGIPFFRLIHYFPTAPGFISRELTSFTDSTNRAYYMRKTISLVNPFGSIPRDFDGFFAAGCDVVLISTSILSTAGVLGSIPTTYLHKPKLFVDVLSVKEQPRGLLLQALPQEADLLCTHPMFGPESGRDAWFGLPFVFDKVRVRDHALCDKYLAIFQAEARI</sequence>
<dbReference type="Pfam" id="PF03807">
    <property type="entry name" value="F420_oxidored"/>
    <property type="match status" value="1"/>
</dbReference>
<keyword evidence="4" id="KW-1185">Reference proteome</keyword>
<evidence type="ECO:0000259" key="2">
    <source>
        <dbReference type="PROSITE" id="PS51176"/>
    </source>
</evidence>
<dbReference type="SUPFAM" id="SSF51735">
    <property type="entry name" value="NAD(P)-binding Rossmann-fold domains"/>
    <property type="match status" value="1"/>
</dbReference>
<comment type="caution">
    <text evidence="3">The sequence shown here is derived from an EMBL/GenBank/DDBJ whole genome shotgun (WGS) entry which is preliminary data.</text>
</comment>
<keyword evidence="1" id="KW-0560">Oxidoreductase</keyword>
<dbReference type="InterPro" id="IPR045011">
    <property type="entry name" value="TYRAAT1/2"/>
</dbReference>
<dbReference type="PROSITE" id="PS51176">
    <property type="entry name" value="PDH_ADH"/>
    <property type="match status" value="1"/>
</dbReference>
<reference evidence="3 4" key="1">
    <citation type="journal article" date="2020" name="Nat. Food">
        <title>A phased Vanilla planifolia genome enables genetic improvement of flavour and production.</title>
        <authorList>
            <person name="Hasing T."/>
            <person name="Tang H."/>
            <person name="Brym M."/>
            <person name="Khazi F."/>
            <person name="Huang T."/>
            <person name="Chambers A.H."/>
        </authorList>
    </citation>
    <scope>NUCLEOTIDE SEQUENCE [LARGE SCALE GENOMIC DNA]</scope>
    <source>
        <tissue evidence="3">Leaf</tissue>
    </source>
</reference>
<dbReference type="Gene3D" id="3.40.50.720">
    <property type="entry name" value="NAD(P)-binding Rossmann-like Domain"/>
    <property type="match status" value="1"/>
</dbReference>
<evidence type="ECO:0000313" key="3">
    <source>
        <dbReference type="EMBL" id="KAG0477018.1"/>
    </source>
</evidence>
<dbReference type="EMBL" id="JADCNL010000006">
    <property type="protein sequence ID" value="KAG0477018.1"/>
    <property type="molecule type" value="Genomic_DNA"/>
</dbReference>
<dbReference type="PANTHER" id="PTHR43207:SF3">
    <property type="entry name" value="AROGENATE DEHYDROGENASE 1, CHLOROPLASTIC-LIKE"/>
    <property type="match status" value="1"/>
</dbReference>
<proteinExistence type="predicted"/>
<dbReference type="GO" id="GO:0004665">
    <property type="term" value="F:prephenate dehydrogenase (NADP+) activity"/>
    <property type="evidence" value="ECO:0007669"/>
    <property type="project" value="InterPro"/>
</dbReference>
<dbReference type="GO" id="GO:0006571">
    <property type="term" value="P:tyrosine biosynthetic process"/>
    <property type="evidence" value="ECO:0007669"/>
    <property type="project" value="InterPro"/>
</dbReference>
<dbReference type="GO" id="GO:0008977">
    <property type="term" value="F:prephenate dehydrogenase (NAD+) activity"/>
    <property type="evidence" value="ECO:0007669"/>
    <property type="project" value="InterPro"/>
</dbReference>
<dbReference type="PANTHER" id="PTHR43207">
    <property type="entry name" value="AROGENATE DEHYDROGENASE-RELATED"/>
    <property type="match status" value="1"/>
</dbReference>
<gene>
    <name evidence="3" type="ORF">HPP92_013859</name>
</gene>
<evidence type="ECO:0000256" key="1">
    <source>
        <dbReference type="ARBA" id="ARBA00023002"/>
    </source>
</evidence>
<feature type="domain" description="Prephenate/arogenate dehydrogenase" evidence="2">
    <location>
        <begin position="7"/>
        <end position="208"/>
    </location>
</feature>
<dbReference type="GO" id="GO:0033730">
    <property type="term" value="F:arogenate dehydrogenase (NADP+) activity"/>
    <property type="evidence" value="ECO:0007669"/>
    <property type="project" value="InterPro"/>
</dbReference>
<dbReference type="AlphaFoldDB" id="A0A835QZ20"/>
<dbReference type="Proteomes" id="UP000636800">
    <property type="component" value="Chromosome 6"/>
</dbReference>
<dbReference type="InterPro" id="IPR028939">
    <property type="entry name" value="P5C_Rdtase_cat_N"/>
</dbReference>
<dbReference type="InterPro" id="IPR046826">
    <property type="entry name" value="PDH_N"/>
</dbReference>
<protein>
    <recommendedName>
        <fullName evidence="2">Prephenate/arogenate dehydrogenase domain-containing protein</fullName>
    </recommendedName>
</protein>
<dbReference type="InterPro" id="IPR036291">
    <property type="entry name" value="NAD(P)-bd_dom_sf"/>
</dbReference>
<dbReference type="Pfam" id="PF02153">
    <property type="entry name" value="PDH_N"/>
    <property type="match status" value="1"/>
</dbReference>
<name>A0A835QZ20_VANPL</name>
<organism evidence="3 4">
    <name type="scientific">Vanilla planifolia</name>
    <name type="common">Vanilla</name>
    <dbReference type="NCBI Taxonomy" id="51239"/>
    <lineage>
        <taxon>Eukaryota</taxon>
        <taxon>Viridiplantae</taxon>
        <taxon>Streptophyta</taxon>
        <taxon>Embryophyta</taxon>
        <taxon>Tracheophyta</taxon>
        <taxon>Spermatophyta</taxon>
        <taxon>Magnoliopsida</taxon>
        <taxon>Liliopsida</taxon>
        <taxon>Asparagales</taxon>
        <taxon>Orchidaceae</taxon>
        <taxon>Vanilloideae</taxon>
        <taxon>Vanilleae</taxon>
        <taxon>Vanilla</taxon>
    </lineage>
</organism>
<accession>A0A835QZ20</accession>
<evidence type="ECO:0000313" key="4">
    <source>
        <dbReference type="Proteomes" id="UP000636800"/>
    </source>
</evidence>
<dbReference type="GO" id="GO:0070403">
    <property type="term" value="F:NAD+ binding"/>
    <property type="evidence" value="ECO:0007669"/>
    <property type="project" value="InterPro"/>
</dbReference>
<dbReference type="InterPro" id="IPR003099">
    <property type="entry name" value="Prephen_DH"/>
</dbReference>